<sequence>MLDLPSPQANHPANHDEVVRSPGLTSLYSLHPLHGSMAAPLSPGGVVTETTPLIASTYSTVGEYLETRAQHMLQQAARNELQLDDPEDVDLTHEFASALYALHIVERHDRARGSARAAAYRASETARVRTDLKDYAVCCLNMAMAYMGTGDEDKDDNDDDVLVVTRPLALKPGKATNGEFKLGKRSNRPWLFAPPRHSGSDAIVSSGLDARGSAAEEARLSMCSSQTLIHRTPARACFTSSSMEPLSPLSANARARLAVNPGQRSDTCHSNHQSIVDAFARRRGPSSTAHLLLMLPAQLSGIFIFIWRDFAVFLRLLAIPMSTLAIVLPSCPSLPFLTPQKLLPLSTLLGGILARGAKATALLVPLSLGLWAIYAFSLNGKVWAVIESSGDVDITGNGDPIDVGRAPFETRVALLITLILVIVLSACLSIIRAMAPGNDTHDGTWEAEYGEGIAHTARRALAAGVARYLPASVDAAPAAVPLPVPLNVLMLPYDFLNGAWRVVTLGRGHPPFALRRARGWISLGIVAAMCLIITPVAVLMPKW</sequence>
<dbReference type="Proteomes" id="UP000002748">
    <property type="component" value="Unassembled WGS sequence"/>
</dbReference>
<keyword evidence="2" id="KW-0812">Transmembrane</keyword>
<dbReference type="VEuPathDB" id="FungiDB:A1Q1_07541"/>
<feature type="transmembrane region" description="Helical" evidence="2">
    <location>
        <begin position="313"/>
        <end position="338"/>
    </location>
</feature>
<gene>
    <name evidence="3" type="ORF">A1Q1_07541</name>
</gene>
<feature type="transmembrane region" description="Helical" evidence="2">
    <location>
        <begin position="412"/>
        <end position="431"/>
    </location>
</feature>
<feature type="region of interest" description="Disordered" evidence="1">
    <location>
        <begin position="1"/>
        <end position="20"/>
    </location>
</feature>
<dbReference type="OrthoDB" id="2596207at2759"/>
<comment type="caution">
    <text evidence="3">The sequence shown here is derived from an EMBL/GenBank/DDBJ whole genome shotgun (WGS) entry which is preliminary data.</text>
</comment>
<reference evidence="3 4" key="1">
    <citation type="journal article" date="2012" name="Eukaryot. Cell">
        <title>Draft genome sequence of CBS 2479, the standard type strain of Trichosporon asahii.</title>
        <authorList>
            <person name="Yang R.Y."/>
            <person name="Li H.T."/>
            <person name="Zhu H."/>
            <person name="Zhou G.P."/>
            <person name="Wang M."/>
            <person name="Wang L."/>
        </authorList>
    </citation>
    <scope>NUCLEOTIDE SEQUENCE [LARGE SCALE GENOMIC DNA]</scope>
    <source>
        <strain evidence="4">ATCC 90039 / CBS 2479 / JCM 2466 / KCTC 7840 / NCYC 2677 / UAMH 7654</strain>
    </source>
</reference>
<feature type="transmembrane region" description="Helical" evidence="2">
    <location>
        <begin position="359"/>
        <end position="377"/>
    </location>
</feature>
<name>J5R8J0_TRIAS</name>
<feature type="transmembrane region" description="Helical" evidence="2">
    <location>
        <begin position="520"/>
        <end position="540"/>
    </location>
</feature>
<keyword evidence="2" id="KW-1133">Transmembrane helix</keyword>
<protein>
    <submittedName>
        <fullName evidence="3">Uncharacterized protein</fullName>
    </submittedName>
</protein>
<evidence type="ECO:0000256" key="1">
    <source>
        <dbReference type="SAM" id="MobiDB-lite"/>
    </source>
</evidence>
<feature type="transmembrane region" description="Helical" evidence="2">
    <location>
        <begin position="289"/>
        <end position="307"/>
    </location>
</feature>
<accession>J5R8J0</accession>
<dbReference type="EMBL" id="ALBS01000066">
    <property type="protein sequence ID" value="EJT51263.1"/>
    <property type="molecule type" value="Genomic_DNA"/>
</dbReference>
<dbReference type="KEGG" id="tasa:A1Q1_07541"/>
<dbReference type="RefSeq" id="XP_014182411.1">
    <property type="nucleotide sequence ID" value="XM_014326936.1"/>
</dbReference>
<dbReference type="GeneID" id="25991053"/>
<dbReference type="AlphaFoldDB" id="J5R8J0"/>
<proteinExistence type="predicted"/>
<organism evidence="3 4">
    <name type="scientific">Trichosporon asahii var. asahii (strain ATCC 90039 / CBS 2479 / JCM 2466 / KCTC 7840 / NBRC 103889/ NCYC 2677 / UAMH 7654)</name>
    <name type="common">Yeast</name>
    <dbReference type="NCBI Taxonomy" id="1186058"/>
    <lineage>
        <taxon>Eukaryota</taxon>
        <taxon>Fungi</taxon>
        <taxon>Dikarya</taxon>
        <taxon>Basidiomycota</taxon>
        <taxon>Agaricomycotina</taxon>
        <taxon>Tremellomycetes</taxon>
        <taxon>Trichosporonales</taxon>
        <taxon>Trichosporonaceae</taxon>
        <taxon>Trichosporon</taxon>
    </lineage>
</organism>
<keyword evidence="2" id="KW-0472">Membrane</keyword>
<dbReference type="HOGENOM" id="CLU_501721_0_0_1"/>
<evidence type="ECO:0000313" key="4">
    <source>
        <dbReference type="Proteomes" id="UP000002748"/>
    </source>
</evidence>
<evidence type="ECO:0000256" key="2">
    <source>
        <dbReference type="SAM" id="Phobius"/>
    </source>
</evidence>
<evidence type="ECO:0000313" key="3">
    <source>
        <dbReference type="EMBL" id="EJT51263.1"/>
    </source>
</evidence>